<dbReference type="PRINTS" id="PR00081">
    <property type="entry name" value="GDHRDH"/>
</dbReference>
<dbReference type="Proteomes" id="UP000676079">
    <property type="component" value="Chromosome"/>
</dbReference>
<dbReference type="PROSITE" id="PS00061">
    <property type="entry name" value="ADH_SHORT"/>
    <property type="match status" value="1"/>
</dbReference>
<dbReference type="InterPro" id="IPR002347">
    <property type="entry name" value="SDR_fam"/>
</dbReference>
<reference evidence="5 6" key="1">
    <citation type="submission" date="2021-05" db="EMBL/GenBank/DDBJ databases">
        <title>Direct Submission.</title>
        <authorList>
            <person name="Li K."/>
            <person name="Gao J."/>
        </authorList>
    </citation>
    <scope>NUCLEOTIDE SEQUENCE [LARGE SCALE GENOMIC DNA]</scope>
    <source>
        <strain evidence="5 6">Mg02</strain>
    </source>
</reference>
<name>A0ABX8BTD9_9ACTN</name>
<sequence length="259" mass="27081">MSTHATTTEDTDSARGAHGTHKVVLVTGAGSGIGEAVARRLAGQGHTVVLTGRRADRLRAVADELTGVGHTALARTLDVTDRAAFADLVADVVAEHGRLDVLVANAGVMLLSRLESLLVEEWDRMFDVNVKGLYNGIAAVLPRFRDLGSGHVVTIASIGAREVVPTSAVYSATKFAARALTEGLRLESDPSIRVTTVSPGVVESELADHITDPHAAGLMVGYRAASIPADAIARAVAYAVDQPADVDVNEIVVRPAAQR</sequence>
<dbReference type="InterPro" id="IPR057326">
    <property type="entry name" value="KR_dom"/>
</dbReference>
<feature type="domain" description="Ketoreductase" evidence="4">
    <location>
        <begin position="22"/>
        <end position="195"/>
    </location>
</feature>
<evidence type="ECO:0000313" key="6">
    <source>
        <dbReference type="Proteomes" id="UP000676079"/>
    </source>
</evidence>
<dbReference type="Pfam" id="PF00106">
    <property type="entry name" value="adh_short"/>
    <property type="match status" value="1"/>
</dbReference>
<protein>
    <submittedName>
        <fullName evidence="5">SDR family oxidoreductase</fullName>
    </submittedName>
</protein>
<evidence type="ECO:0000313" key="5">
    <source>
        <dbReference type="EMBL" id="QUX25520.1"/>
    </source>
</evidence>
<evidence type="ECO:0000256" key="1">
    <source>
        <dbReference type="ARBA" id="ARBA00006484"/>
    </source>
</evidence>
<dbReference type="PANTHER" id="PTHR43115:SF4">
    <property type="entry name" value="DEHYDROGENASE_REDUCTASE SDR FAMILY MEMBER 11"/>
    <property type="match status" value="1"/>
</dbReference>
<dbReference type="EMBL" id="CP074133">
    <property type="protein sequence ID" value="QUX25520.1"/>
    <property type="molecule type" value="Genomic_DNA"/>
</dbReference>
<dbReference type="PANTHER" id="PTHR43115">
    <property type="entry name" value="DEHYDROGENASE/REDUCTASE SDR FAMILY MEMBER 11"/>
    <property type="match status" value="1"/>
</dbReference>
<evidence type="ECO:0000259" key="4">
    <source>
        <dbReference type="SMART" id="SM00822"/>
    </source>
</evidence>
<dbReference type="PRINTS" id="PR00080">
    <property type="entry name" value="SDRFAMILY"/>
</dbReference>
<evidence type="ECO:0000256" key="3">
    <source>
        <dbReference type="RuleBase" id="RU000363"/>
    </source>
</evidence>
<organism evidence="5 6">
    <name type="scientific">Nocardiopsis changdeensis</name>
    <dbReference type="NCBI Taxonomy" id="2831969"/>
    <lineage>
        <taxon>Bacteria</taxon>
        <taxon>Bacillati</taxon>
        <taxon>Actinomycetota</taxon>
        <taxon>Actinomycetes</taxon>
        <taxon>Streptosporangiales</taxon>
        <taxon>Nocardiopsidaceae</taxon>
        <taxon>Nocardiopsis</taxon>
    </lineage>
</organism>
<keyword evidence="2" id="KW-0560">Oxidoreductase</keyword>
<comment type="similarity">
    <text evidence="1 3">Belongs to the short-chain dehydrogenases/reductases (SDR) family.</text>
</comment>
<dbReference type="SUPFAM" id="SSF51735">
    <property type="entry name" value="NAD(P)-binding Rossmann-fold domains"/>
    <property type="match status" value="1"/>
</dbReference>
<gene>
    <name evidence="5" type="ORF">KGD84_15530</name>
</gene>
<dbReference type="InterPro" id="IPR020904">
    <property type="entry name" value="Sc_DH/Rdtase_CS"/>
</dbReference>
<evidence type="ECO:0000256" key="2">
    <source>
        <dbReference type="ARBA" id="ARBA00023002"/>
    </source>
</evidence>
<dbReference type="SMART" id="SM00822">
    <property type="entry name" value="PKS_KR"/>
    <property type="match status" value="1"/>
</dbReference>
<accession>A0ABX8BTD9</accession>
<keyword evidence="6" id="KW-1185">Reference proteome</keyword>
<proteinExistence type="inferred from homology"/>
<dbReference type="Gene3D" id="3.40.50.720">
    <property type="entry name" value="NAD(P)-binding Rossmann-like Domain"/>
    <property type="match status" value="1"/>
</dbReference>
<dbReference type="InterPro" id="IPR036291">
    <property type="entry name" value="NAD(P)-bd_dom_sf"/>
</dbReference>